<organism evidence="1">
    <name type="scientific">Micrurus corallinus</name>
    <name type="common">Brazilian coral snake</name>
    <dbReference type="NCBI Taxonomy" id="54390"/>
    <lineage>
        <taxon>Eukaryota</taxon>
        <taxon>Metazoa</taxon>
        <taxon>Chordata</taxon>
        <taxon>Craniata</taxon>
        <taxon>Vertebrata</taxon>
        <taxon>Euteleostomi</taxon>
        <taxon>Lepidosauria</taxon>
        <taxon>Squamata</taxon>
        <taxon>Bifurcata</taxon>
        <taxon>Unidentata</taxon>
        <taxon>Episquamata</taxon>
        <taxon>Toxicofera</taxon>
        <taxon>Serpentes</taxon>
        <taxon>Colubroidea</taxon>
        <taxon>Elapidae</taxon>
        <taxon>Elapinae</taxon>
        <taxon>Micrurus</taxon>
    </lineage>
</organism>
<proteinExistence type="predicted"/>
<protein>
    <submittedName>
        <fullName evidence="1">Uncharacterized protein</fullName>
    </submittedName>
</protein>
<accession>A0A2D4H4M3</accession>
<dbReference type="AlphaFoldDB" id="A0A2D4H4M3"/>
<evidence type="ECO:0000313" key="1">
    <source>
        <dbReference type="EMBL" id="LAA66923.1"/>
    </source>
</evidence>
<reference evidence="1" key="1">
    <citation type="submission" date="2017-07" db="EMBL/GenBank/DDBJ databases">
        <authorList>
            <person name="Mikheyev A."/>
            <person name="Grau M."/>
        </authorList>
    </citation>
    <scope>NUCLEOTIDE SEQUENCE</scope>
    <source>
        <tissue evidence="1">Venom_gland</tissue>
    </source>
</reference>
<reference evidence="1" key="2">
    <citation type="submission" date="2017-11" db="EMBL/GenBank/DDBJ databases">
        <title>Coralsnake Venomics: Analyses of Venom Gland Transcriptomes and Proteomes of Six Brazilian Taxa.</title>
        <authorList>
            <person name="Aird S.D."/>
            <person name="Jorge da Silva N."/>
            <person name="Qiu L."/>
            <person name="Villar-Briones A."/>
            <person name="Aparecida-Saddi V."/>
            <person name="Campos-Telles M.P."/>
            <person name="Grau M."/>
            <person name="Mikheyev A.S."/>
        </authorList>
    </citation>
    <scope>NUCLEOTIDE SEQUENCE</scope>
    <source>
        <tissue evidence="1">Venom_gland</tissue>
    </source>
</reference>
<dbReference type="EMBL" id="IACJ01160211">
    <property type="protein sequence ID" value="LAA66923.1"/>
    <property type="molecule type" value="Transcribed_RNA"/>
</dbReference>
<sequence length="100" mass="11733">MDSSLFFCGKMIAKQKYFVFFRNILHDTFVCTKHHSRFHAIGKKVIFWGIAVPEEQPLSPLHQMETEKNLLPTAQNQELFICCWKRGESSFSNWASQLNH</sequence>
<name>A0A2D4H4M3_MICCO</name>